<name>A0A841QAM7_9BACI</name>
<proteinExistence type="inferred from homology"/>
<evidence type="ECO:0000256" key="4">
    <source>
        <dbReference type="ARBA" id="ARBA00022694"/>
    </source>
</evidence>
<dbReference type="CDD" id="cd01992">
    <property type="entry name" value="TilS_N"/>
    <property type="match status" value="1"/>
</dbReference>
<dbReference type="InterPro" id="IPR012795">
    <property type="entry name" value="tRNA_Ile_lys_synt_N"/>
</dbReference>
<dbReference type="NCBIfam" id="TIGR02432">
    <property type="entry name" value="lysidine_TilS_N"/>
    <property type="match status" value="1"/>
</dbReference>
<dbReference type="Pfam" id="PF11734">
    <property type="entry name" value="TilS_C"/>
    <property type="match status" value="1"/>
</dbReference>
<evidence type="ECO:0000313" key="10">
    <source>
        <dbReference type="EMBL" id="MBB6455262.1"/>
    </source>
</evidence>
<protein>
    <recommendedName>
        <fullName evidence="8">tRNA(Ile)-lysidine synthase</fullName>
        <ecNumber evidence="8">6.3.4.19</ecNumber>
    </recommendedName>
    <alternativeName>
        <fullName evidence="8">tRNA(Ile)-2-lysyl-cytidine synthase</fullName>
    </alternativeName>
    <alternativeName>
        <fullName evidence="8">tRNA(Ile)-lysidine synthetase</fullName>
    </alternativeName>
</protein>
<dbReference type="GO" id="GO:0005524">
    <property type="term" value="F:ATP binding"/>
    <property type="evidence" value="ECO:0007669"/>
    <property type="project" value="UniProtKB-UniRule"/>
</dbReference>
<keyword evidence="11" id="KW-1185">Reference proteome</keyword>
<dbReference type="RefSeq" id="WP_174497734.1">
    <property type="nucleotide sequence ID" value="NZ_CADDWK010000018.1"/>
</dbReference>
<dbReference type="NCBIfam" id="TIGR02433">
    <property type="entry name" value="lysidine_TilS_C"/>
    <property type="match status" value="1"/>
</dbReference>
<accession>A0A841QAM7</accession>
<sequence>MIGDRVLTFSKKNKLFAQGDVVLIAVSGGPDSSALLRFFANIRDRFQLKLVALSVDHLLRGEDSKQDVEYVKKLCEEWDIDFFSAAVDVPKYKKEKNMGTQLAARELRYSFFAEKMKEYDTPLLAMGHHGDDQVETMFMQLMRGSKPKGIPVKREFSNGNIIRPFLCLTKEEIKAYCDTYHIKPRYDASNEESVYTRNAFRLKVIPFLKSYNPIIHENLQLISQTVQEEEAFLFEQAENVRKEVVTYINNPIEAHVNISQLRLYPRPLQRRTFHLILNYLYKNQKTDITSRHIESILSLLLSEKPNASVHLPNQLVAFRSYETLSFTFEKDKPPFDFCSINPGETIKLPDGKLLKVEIINQSTKPDENSLKEFVCSATNISLPLIIRPRSKGDKLSVRGLGGHKKVKDIFIDQKIPKHMREQWPIVTDYEGRILWVIGLKKGEVQPFPSSNKWLRLIVEEN</sequence>
<comment type="caution">
    <text evidence="10">The sequence shown here is derived from an EMBL/GenBank/DDBJ whole genome shotgun (WGS) entry which is preliminary data.</text>
</comment>
<dbReference type="GO" id="GO:0005737">
    <property type="term" value="C:cytoplasm"/>
    <property type="evidence" value="ECO:0007669"/>
    <property type="project" value="UniProtKB-SubCell"/>
</dbReference>
<dbReference type="Pfam" id="PF01171">
    <property type="entry name" value="ATP_bind_3"/>
    <property type="match status" value="1"/>
</dbReference>
<dbReference type="SUPFAM" id="SSF82829">
    <property type="entry name" value="MesJ substrate recognition domain-like"/>
    <property type="match status" value="1"/>
</dbReference>
<reference evidence="10 11" key="1">
    <citation type="submission" date="2020-08" db="EMBL/GenBank/DDBJ databases">
        <title>Genomic Encyclopedia of Type Strains, Phase IV (KMG-IV): sequencing the most valuable type-strain genomes for metagenomic binning, comparative biology and taxonomic classification.</title>
        <authorList>
            <person name="Goeker M."/>
        </authorList>
    </citation>
    <scope>NUCLEOTIDE SEQUENCE [LARGE SCALE GENOMIC DNA]</scope>
    <source>
        <strain evidence="10 11">DSM 19612</strain>
    </source>
</reference>
<evidence type="ECO:0000256" key="2">
    <source>
        <dbReference type="ARBA" id="ARBA00022490"/>
    </source>
</evidence>
<dbReference type="Pfam" id="PF09179">
    <property type="entry name" value="TilS"/>
    <property type="match status" value="1"/>
</dbReference>
<gene>
    <name evidence="8" type="primary">tilS</name>
    <name evidence="10" type="ORF">HNQ94_003759</name>
</gene>
<evidence type="ECO:0000256" key="5">
    <source>
        <dbReference type="ARBA" id="ARBA00022741"/>
    </source>
</evidence>
<keyword evidence="6 8" id="KW-0067">ATP-binding</keyword>
<dbReference type="InterPro" id="IPR012094">
    <property type="entry name" value="tRNA_Ile_lys_synt"/>
</dbReference>
<dbReference type="InterPro" id="IPR011063">
    <property type="entry name" value="TilS/TtcA_N"/>
</dbReference>
<evidence type="ECO:0000313" key="11">
    <source>
        <dbReference type="Proteomes" id="UP000581688"/>
    </source>
</evidence>
<dbReference type="HAMAP" id="MF_01161">
    <property type="entry name" value="tRNA_Ile_lys_synt"/>
    <property type="match status" value="1"/>
</dbReference>
<evidence type="ECO:0000256" key="1">
    <source>
        <dbReference type="ARBA" id="ARBA00004496"/>
    </source>
</evidence>
<dbReference type="GO" id="GO:0032267">
    <property type="term" value="F:tRNA(Ile)-lysidine synthase activity"/>
    <property type="evidence" value="ECO:0007669"/>
    <property type="project" value="UniProtKB-EC"/>
</dbReference>
<comment type="subcellular location">
    <subcellularLocation>
        <location evidence="1 8">Cytoplasm</location>
    </subcellularLocation>
</comment>
<evidence type="ECO:0000256" key="3">
    <source>
        <dbReference type="ARBA" id="ARBA00022598"/>
    </source>
</evidence>
<dbReference type="EC" id="6.3.4.19" evidence="8"/>
<keyword evidence="5 8" id="KW-0547">Nucleotide-binding</keyword>
<comment type="function">
    <text evidence="8">Ligates lysine onto the cytidine present at position 34 of the AUA codon-specific tRNA(Ile) that contains the anticodon CAU, in an ATP-dependent manner. Cytidine is converted to lysidine, thus changing the amino acid specificity of the tRNA from methionine to isoleucine.</text>
</comment>
<dbReference type="Gene3D" id="3.30.465.60">
    <property type="match status" value="1"/>
</dbReference>
<dbReference type="InterPro" id="IPR012796">
    <property type="entry name" value="Lysidine-tRNA-synth_C"/>
</dbReference>
<dbReference type="GO" id="GO:0006400">
    <property type="term" value="P:tRNA modification"/>
    <property type="evidence" value="ECO:0007669"/>
    <property type="project" value="UniProtKB-UniRule"/>
</dbReference>
<organism evidence="10 11">
    <name type="scientific">Salirhabdus euzebyi</name>
    <dbReference type="NCBI Taxonomy" id="394506"/>
    <lineage>
        <taxon>Bacteria</taxon>
        <taxon>Bacillati</taxon>
        <taxon>Bacillota</taxon>
        <taxon>Bacilli</taxon>
        <taxon>Bacillales</taxon>
        <taxon>Bacillaceae</taxon>
        <taxon>Salirhabdus</taxon>
    </lineage>
</organism>
<evidence type="ECO:0000256" key="7">
    <source>
        <dbReference type="ARBA" id="ARBA00048539"/>
    </source>
</evidence>
<dbReference type="InterPro" id="IPR015262">
    <property type="entry name" value="tRNA_Ile_lys_synt_subst-bd"/>
</dbReference>
<dbReference type="PANTHER" id="PTHR43033:SF1">
    <property type="entry name" value="TRNA(ILE)-LYSIDINE SYNTHASE-RELATED"/>
    <property type="match status" value="1"/>
</dbReference>
<keyword evidence="2 8" id="KW-0963">Cytoplasm</keyword>
<dbReference type="SUPFAM" id="SSF56037">
    <property type="entry name" value="PheT/TilS domain"/>
    <property type="match status" value="1"/>
</dbReference>
<comment type="similarity">
    <text evidence="8">Belongs to the tRNA(Ile)-lysidine synthase family.</text>
</comment>
<evidence type="ECO:0000259" key="9">
    <source>
        <dbReference type="SMART" id="SM00977"/>
    </source>
</evidence>
<comment type="domain">
    <text evidence="8">The N-terminal region contains the highly conserved SGGXDS motif, predicted to be a P-loop motif involved in ATP binding.</text>
</comment>
<dbReference type="AlphaFoldDB" id="A0A841QAM7"/>
<keyword evidence="3 8" id="KW-0436">Ligase</keyword>
<dbReference type="Proteomes" id="UP000581688">
    <property type="component" value="Unassembled WGS sequence"/>
</dbReference>
<evidence type="ECO:0000256" key="6">
    <source>
        <dbReference type="ARBA" id="ARBA00022840"/>
    </source>
</evidence>
<dbReference type="InterPro" id="IPR014729">
    <property type="entry name" value="Rossmann-like_a/b/a_fold"/>
</dbReference>
<dbReference type="SMART" id="SM00977">
    <property type="entry name" value="TilS_C"/>
    <property type="match status" value="1"/>
</dbReference>
<dbReference type="EMBL" id="JACHGH010000017">
    <property type="protein sequence ID" value="MBB6455262.1"/>
    <property type="molecule type" value="Genomic_DNA"/>
</dbReference>
<feature type="binding site" evidence="8">
    <location>
        <begin position="27"/>
        <end position="32"/>
    </location>
    <ligand>
        <name>ATP</name>
        <dbReference type="ChEBI" id="CHEBI:30616"/>
    </ligand>
</feature>
<comment type="catalytic activity">
    <reaction evidence="7 8">
        <text>cytidine(34) in tRNA(Ile2) + L-lysine + ATP = lysidine(34) in tRNA(Ile2) + AMP + diphosphate + H(+)</text>
        <dbReference type="Rhea" id="RHEA:43744"/>
        <dbReference type="Rhea" id="RHEA-COMP:10625"/>
        <dbReference type="Rhea" id="RHEA-COMP:10670"/>
        <dbReference type="ChEBI" id="CHEBI:15378"/>
        <dbReference type="ChEBI" id="CHEBI:30616"/>
        <dbReference type="ChEBI" id="CHEBI:32551"/>
        <dbReference type="ChEBI" id="CHEBI:33019"/>
        <dbReference type="ChEBI" id="CHEBI:82748"/>
        <dbReference type="ChEBI" id="CHEBI:83665"/>
        <dbReference type="ChEBI" id="CHEBI:456215"/>
        <dbReference type="EC" id="6.3.4.19"/>
    </reaction>
</comment>
<keyword evidence="4 8" id="KW-0819">tRNA processing</keyword>
<dbReference type="SUPFAM" id="SSF52402">
    <property type="entry name" value="Adenine nucleotide alpha hydrolases-like"/>
    <property type="match status" value="1"/>
</dbReference>
<dbReference type="PANTHER" id="PTHR43033">
    <property type="entry name" value="TRNA(ILE)-LYSIDINE SYNTHASE-RELATED"/>
    <property type="match status" value="1"/>
</dbReference>
<evidence type="ECO:0000256" key="8">
    <source>
        <dbReference type="HAMAP-Rule" id="MF_01161"/>
    </source>
</evidence>
<dbReference type="Gene3D" id="3.40.50.620">
    <property type="entry name" value="HUPs"/>
    <property type="match status" value="1"/>
</dbReference>
<feature type="domain" description="Lysidine-tRNA(Ile) synthetase C-terminal" evidence="9">
    <location>
        <begin position="384"/>
        <end position="456"/>
    </location>
</feature>